<dbReference type="InterPro" id="IPR027417">
    <property type="entry name" value="P-loop_NTPase"/>
</dbReference>
<dbReference type="PANTHER" id="PTHR43642:SF1">
    <property type="entry name" value="HYBRID SIGNAL TRANSDUCTION HISTIDINE KINASE G"/>
    <property type="match status" value="1"/>
</dbReference>
<comment type="caution">
    <text evidence="3">The sequence shown here is derived from an EMBL/GenBank/DDBJ whole genome shotgun (WGS) entry which is preliminary data.</text>
</comment>
<dbReference type="RefSeq" id="WP_106391270.1">
    <property type="nucleotide sequence ID" value="NZ_PVNK01000107.1"/>
</dbReference>
<dbReference type="InterPro" id="IPR041664">
    <property type="entry name" value="AAA_16"/>
</dbReference>
<evidence type="ECO:0000259" key="2">
    <source>
        <dbReference type="Pfam" id="PF13191"/>
    </source>
</evidence>
<dbReference type="Pfam" id="PF13191">
    <property type="entry name" value="AAA_16"/>
    <property type="match status" value="1"/>
</dbReference>
<feature type="compositionally biased region" description="Basic residues" evidence="1">
    <location>
        <begin position="22"/>
        <end position="32"/>
    </location>
</feature>
<evidence type="ECO:0000313" key="3">
    <source>
        <dbReference type="EMBL" id="PRQ03055.1"/>
    </source>
</evidence>
<evidence type="ECO:0000313" key="4">
    <source>
        <dbReference type="Proteomes" id="UP000237968"/>
    </source>
</evidence>
<dbReference type="AlphaFoldDB" id="A0A2S9YD85"/>
<dbReference type="Proteomes" id="UP000237968">
    <property type="component" value="Unassembled WGS sequence"/>
</dbReference>
<dbReference type="InterPro" id="IPR053159">
    <property type="entry name" value="Hybrid_Histidine_Kinase"/>
</dbReference>
<proteinExistence type="predicted"/>
<evidence type="ECO:0000256" key="1">
    <source>
        <dbReference type="SAM" id="MobiDB-lite"/>
    </source>
</evidence>
<keyword evidence="4" id="KW-1185">Reference proteome</keyword>
<dbReference type="Gene3D" id="3.40.50.300">
    <property type="entry name" value="P-loop containing nucleotide triphosphate hydrolases"/>
    <property type="match status" value="1"/>
</dbReference>
<feature type="domain" description="Orc1-like AAA ATPase" evidence="2">
    <location>
        <begin position="39"/>
        <end position="169"/>
    </location>
</feature>
<dbReference type="EMBL" id="PVNK01000107">
    <property type="protein sequence ID" value="PRQ03055.1"/>
    <property type="molecule type" value="Genomic_DNA"/>
</dbReference>
<feature type="region of interest" description="Disordered" evidence="1">
    <location>
        <begin position="1"/>
        <end position="41"/>
    </location>
</feature>
<accession>A0A2S9YD85</accession>
<reference evidence="3 4" key="1">
    <citation type="submission" date="2018-03" db="EMBL/GenBank/DDBJ databases">
        <title>Draft Genome Sequences of the Obligatory Marine Myxobacteria Enhygromyxa salina SWB005.</title>
        <authorList>
            <person name="Poehlein A."/>
            <person name="Moghaddam J.A."/>
            <person name="Harms H."/>
            <person name="Alanjari M."/>
            <person name="Koenig G.M."/>
            <person name="Daniel R."/>
            <person name="Schaeberle T.F."/>
        </authorList>
    </citation>
    <scope>NUCLEOTIDE SEQUENCE [LARGE SCALE GENOMIC DNA]</scope>
    <source>
        <strain evidence="3 4">SWB005</strain>
    </source>
</reference>
<gene>
    <name evidence="3" type="ORF">ENSA5_18260</name>
</gene>
<sequence>MEANVTSHPLPRPPPASEARVRRGHEHARGPKLRMPQQLHGRTREQVELSGEFDELVASGARTTTLLVGPHGVGKSALLSALDDAAAAHGAQVLRAKFDPYRDLWGSAFVEALTPAGLGADQPRDGLPVAIERLLLTLCADGPVLLMLDDLHHADPRSVALLETLVRGAGGPLFIAGTLREDELTETHPMRGLLDPIRQRSVPRARVQRVEPLAVDAIEDLLGELLGARTRLGRLARIVADKTGGVPLLVSQLLPLLVSRGLMRAEPGGWAWDDAAIEAAPVPDDPVAMLRARLETLSADARRLIAHAACLGSRFGLAEVEATEPSATRERLAELVEAGLLLRVGRDHSFSFTHDCMRSAARELLAPVEQQGLHWKIGRRLLATLDGPALDEHLFEIVEHLAAGLPDELDASARIEIAALNLRAGRRAADSAAHNLALRYLCNGMEVLGDLAGSELGFDLAREHARALQLTKHGLLAEAAFDELLARSAA</sequence>
<dbReference type="PANTHER" id="PTHR43642">
    <property type="entry name" value="HYBRID SIGNAL TRANSDUCTION HISTIDINE KINASE G"/>
    <property type="match status" value="1"/>
</dbReference>
<dbReference type="OrthoDB" id="5521237at2"/>
<protein>
    <recommendedName>
        <fullName evidence="2">Orc1-like AAA ATPase domain-containing protein</fullName>
    </recommendedName>
</protein>
<name>A0A2S9YD85_9BACT</name>
<organism evidence="3 4">
    <name type="scientific">Enhygromyxa salina</name>
    <dbReference type="NCBI Taxonomy" id="215803"/>
    <lineage>
        <taxon>Bacteria</taxon>
        <taxon>Pseudomonadati</taxon>
        <taxon>Myxococcota</taxon>
        <taxon>Polyangia</taxon>
        <taxon>Nannocystales</taxon>
        <taxon>Nannocystaceae</taxon>
        <taxon>Enhygromyxa</taxon>
    </lineage>
</organism>
<dbReference type="SUPFAM" id="SSF52540">
    <property type="entry name" value="P-loop containing nucleoside triphosphate hydrolases"/>
    <property type="match status" value="1"/>
</dbReference>